<dbReference type="SUPFAM" id="SSF53098">
    <property type="entry name" value="Ribonuclease H-like"/>
    <property type="match status" value="1"/>
</dbReference>
<keyword evidence="7" id="KW-1185">Reference proteome</keyword>
<sequence length="239" mass="28877">MFRCAHHTLCRVEESIARVHDTHRAEALRIHEGISVYDRGYVHFQWIERWEEQGHRFVIRLRKNAILWEDETWTCPMRSSPVVYDGLAFIGCESKMTKKRYWVVTFLNDDQKPIHVVTNLWTESAETIAEIYRTRWQVEVFFRWIKQQLQVKQLMGTCKNSVYNQLYGALIAYVLLRWLYQQTQPHWKFIRLTFTEFVRKVRLEQLPKEAAYWVSDLIFTQLRSFSFGSFCPIDRPDFN</sequence>
<evidence type="ECO:0000259" key="5">
    <source>
        <dbReference type="Pfam" id="PF01609"/>
    </source>
</evidence>
<proteinExistence type="inferred from homology"/>
<accession>A0A235B3W6</accession>
<dbReference type="GO" id="GO:0006313">
    <property type="term" value="P:DNA transposition"/>
    <property type="evidence" value="ECO:0007669"/>
    <property type="project" value="InterPro"/>
</dbReference>
<reference evidence="6 7" key="1">
    <citation type="submission" date="2017-07" db="EMBL/GenBank/DDBJ databases">
        <title>The genome sequence of Paludifilum halophilum highlights mechanisms for microbial adaptation to high salt environemnts.</title>
        <authorList>
            <person name="Belbahri L."/>
        </authorList>
    </citation>
    <scope>NUCLEOTIDE SEQUENCE [LARGE SCALE GENOMIC DNA]</scope>
    <source>
        <strain evidence="6 7">DSM 102817</strain>
    </source>
</reference>
<dbReference type="InterPro" id="IPR002559">
    <property type="entry name" value="Transposase_11"/>
</dbReference>
<gene>
    <name evidence="6" type="ORF">CHM34_13345</name>
</gene>
<dbReference type="Pfam" id="PF01609">
    <property type="entry name" value="DDE_Tnp_1"/>
    <property type="match status" value="1"/>
</dbReference>
<organism evidence="6 7">
    <name type="scientific">Paludifilum halophilum</name>
    <dbReference type="NCBI Taxonomy" id="1642702"/>
    <lineage>
        <taxon>Bacteria</taxon>
        <taxon>Bacillati</taxon>
        <taxon>Bacillota</taxon>
        <taxon>Bacilli</taxon>
        <taxon>Bacillales</taxon>
        <taxon>Thermoactinomycetaceae</taxon>
        <taxon>Paludifilum</taxon>
    </lineage>
</organism>
<dbReference type="PANTHER" id="PTHR33258:SF1">
    <property type="entry name" value="TRANSPOSASE INSL FOR INSERTION SEQUENCE ELEMENT IS186A-RELATED"/>
    <property type="match status" value="1"/>
</dbReference>
<keyword evidence="2" id="KW-0815">Transposition</keyword>
<dbReference type="InterPro" id="IPR047952">
    <property type="entry name" value="Transpos_IS4"/>
</dbReference>
<protein>
    <recommendedName>
        <fullName evidence="5">Transposase IS4-like domain-containing protein</fullName>
    </recommendedName>
</protein>
<keyword evidence="3" id="KW-0238">DNA-binding</keyword>
<dbReference type="OrthoDB" id="368860at2"/>
<dbReference type="RefSeq" id="WP_094265120.1">
    <property type="nucleotide sequence ID" value="NZ_NOWF01000008.1"/>
</dbReference>
<dbReference type="GO" id="GO:0003677">
    <property type="term" value="F:DNA binding"/>
    <property type="evidence" value="ECO:0007669"/>
    <property type="project" value="UniProtKB-KW"/>
</dbReference>
<dbReference type="Proteomes" id="UP000215459">
    <property type="component" value="Unassembled WGS sequence"/>
</dbReference>
<evidence type="ECO:0000313" key="7">
    <source>
        <dbReference type="Proteomes" id="UP000215459"/>
    </source>
</evidence>
<dbReference type="PANTHER" id="PTHR33258">
    <property type="entry name" value="TRANSPOSASE INSL FOR INSERTION SEQUENCE ELEMENT IS186A-RELATED"/>
    <property type="match status" value="1"/>
</dbReference>
<keyword evidence="4" id="KW-0233">DNA recombination</keyword>
<dbReference type="InterPro" id="IPR012337">
    <property type="entry name" value="RNaseH-like_sf"/>
</dbReference>
<name>A0A235B3W6_9BACL</name>
<dbReference type="GO" id="GO:0004803">
    <property type="term" value="F:transposase activity"/>
    <property type="evidence" value="ECO:0007669"/>
    <property type="project" value="InterPro"/>
</dbReference>
<dbReference type="NCBIfam" id="NF033592">
    <property type="entry name" value="transpos_IS4_1"/>
    <property type="match status" value="1"/>
</dbReference>
<dbReference type="EMBL" id="NOWF01000008">
    <property type="protein sequence ID" value="OYD06921.1"/>
    <property type="molecule type" value="Genomic_DNA"/>
</dbReference>
<comment type="caution">
    <text evidence="6">The sequence shown here is derived from an EMBL/GenBank/DDBJ whole genome shotgun (WGS) entry which is preliminary data.</text>
</comment>
<feature type="domain" description="Transposase IS4-like" evidence="5">
    <location>
        <begin position="7"/>
        <end position="175"/>
    </location>
</feature>
<dbReference type="AlphaFoldDB" id="A0A235B3W6"/>
<evidence type="ECO:0000256" key="4">
    <source>
        <dbReference type="ARBA" id="ARBA00023172"/>
    </source>
</evidence>
<evidence type="ECO:0000256" key="2">
    <source>
        <dbReference type="ARBA" id="ARBA00022578"/>
    </source>
</evidence>
<comment type="similarity">
    <text evidence="1">Belongs to the transposase 11 family.</text>
</comment>
<evidence type="ECO:0000256" key="1">
    <source>
        <dbReference type="ARBA" id="ARBA00010075"/>
    </source>
</evidence>
<evidence type="ECO:0000313" key="6">
    <source>
        <dbReference type="EMBL" id="OYD06921.1"/>
    </source>
</evidence>
<evidence type="ECO:0000256" key="3">
    <source>
        <dbReference type="ARBA" id="ARBA00023125"/>
    </source>
</evidence>
<dbReference type="Gene3D" id="3.90.350.10">
    <property type="entry name" value="Transposase Inhibitor Protein From Tn5, Chain A, domain 1"/>
    <property type="match status" value="1"/>
</dbReference>